<proteinExistence type="predicted"/>
<organism evidence="1">
    <name type="scientific">hydrothermal vent metagenome</name>
    <dbReference type="NCBI Taxonomy" id="652676"/>
    <lineage>
        <taxon>unclassified sequences</taxon>
        <taxon>metagenomes</taxon>
        <taxon>ecological metagenomes</taxon>
    </lineage>
</organism>
<gene>
    <name evidence="1" type="ORF">MNBD_ALPHA05-349</name>
</gene>
<reference evidence="1" key="1">
    <citation type="submission" date="2018-06" db="EMBL/GenBank/DDBJ databases">
        <authorList>
            <person name="Zhirakovskaya E."/>
        </authorList>
    </citation>
    <scope>NUCLEOTIDE SEQUENCE</scope>
</reference>
<dbReference type="EMBL" id="UOEH01000426">
    <property type="protein sequence ID" value="VAW04172.1"/>
    <property type="molecule type" value="Genomic_DNA"/>
</dbReference>
<protein>
    <submittedName>
        <fullName evidence="1">Uncharacterized protein</fullName>
    </submittedName>
</protein>
<accession>A0A3B0SPG8</accession>
<sequence length="50" mass="5350">MALSEGDGRAKDARQALVWVERALTNEAMSGDIAPGARALQQRLKAQPSN</sequence>
<name>A0A3B0SPG8_9ZZZZ</name>
<evidence type="ECO:0000313" key="1">
    <source>
        <dbReference type="EMBL" id="VAW04172.1"/>
    </source>
</evidence>
<dbReference type="AlphaFoldDB" id="A0A3B0SPG8"/>